<dbReference type="Gene3D" id="1.10.10.10">
    <property type="entry name" value="Winged helix-like DNA-binding domain superfamily/Winged helix DNA-binding domain"/>
    <property type="match status" value="1"/>
</dbReference>
<name>A0ABW2HGJ0_9MICO</name>
<dbReference type="InterPro" id="IPR036390">
    <property type="entry name" value="WH_DNA-bd_sf"/>
</dbReference>
<dbReference type="PANTHER" id="PTHR33164">
    <property type="entry name" value="TRANSCRIPTIONAL REGULATOR, MARR FAMILY"/>
    <property type="match status" value="1"/>
</dbReference>
<evidence type="ECO:0000259" key="1">
    <source>
        <dbReference type="PROSITE" id="PS50995"/>
    </source>
</evidence>
<dbReference type="Pfam" id="PF12802">
    <property type="entry name" value="MarR_2"/>
    <property type="match status" value="1"/>
</dbReference>
<sequence>MSDSQAERARRFANLADLIVDVAREVRLRSGIDAPGVPLNQTQSQVMRYVHANPGCLASEIARDAGIKRTNVSSAVQELRDLGYLVVARDARDGRALRITATALAESTVALLRSAWSEVLQEAWDAGAPASDDVPAAEAALEVLLRGLRSHRE</sequence>
<dbReference type="SUPFAM" id="SSF46785">
    <property type="entry name" value="Winged helix' DNA-binding domain"/>
    <property type="match status" value="1"/>
</dbReference>
<dbReference type="InterPro" id="IPR039422">
    <property type="entry name" value="MarR/SlyA-like"/>
</dbReference>
<comment type="caution">
    <text evidence="2">The sequence shown here is derived from an EMBL/GenBank/DDBJ whole genome shotgun (WGS) entry which is preliminary data.</text>
</comment>
<dbReference type="SMART" id="SM00347">
    <property type="entry name" value="HTH_MARR"/>
    <property type="match status" value="1"/>
</dbReference>
<dbReference type="Proteomes" id="UP001596507">
    <property type="component" value="Unassembled WGS sequence"/>
</dbReference>
<organism evidence="2 3">
    <name type="scientific">Microbacterium fluvii</name>
    <dbReference type="NCBI Taxonomy" id="415215"/>
    <lineage>
        <taxon>Bacteria</taxon>
        <taxon>Bacillati</taxon>
        <taxon>Actinomycetota</taxon>
        <taxon>Actinomycetes</taxon>
        <taxon>Micrococcales</taxon>
        <taxon>Microbacteriaceae</taxon>
        <taxon>Microbacterium</taxon>
    </lineage>
</organism>
<protein>
    <submittedName>
        <fullName evidence="2">MarR family winged helix-turn-helix transcriptional regulator</fullName>
    </submittedName>
</protein>
<dbReference type="EMBL" id="JBHTBE010000004">
    <property type="protein sequence ID" value="MFC7270221.1"/>
    <property type="molecule type" value="Genomic_DNA"/>
</dbReference>
<gene>
    <name evidence="2" type="ORF">ACFQRL_14750</name>
</gene>
<proteinExistence type="predicted"/>
<evidence type="ECO:0000313" key="2">
    <source>
        <dbReference type="EMBL" id="MFC7270221.1"/>
    </source>
</evidence>
<dbReference type="RefSeq" id="WP_262875151.1">
    <property type="nucleotide sequence ID" value="NZ_BAABKW010000007.1"/>
</dbReference>
<dbReference type="InterPro" id="IPR000835">
    <property type="entry name" value="HTH_MarR-typ"/>
</dbReference>
<dbReference type="PROSITE" id="PS50995">
    <property type="entry name" value="HTH_MARR_2"/>
    <property type="match status" value="1"/>
</dbReference>
<dbReference type="InterPro" id="IPR036388">
    <property type="entry name" value="WH-like_DNA-bd_sf"/>
</dbReference>
<reference evidence="3" key="1">
    <citation type="journal article" date="2019" name="Int. J. Syst. Evol. Microbiol.">
        <title>The Global Catalogue of Microorganisms (GCM) 10K type strain sequencing project: providing services to taxonomists for standard genome sequencing and annotation.</title>
        <authorList>
            <consortium name="The Broad Institute Genomics Platform"/>
            <consortium name="The Broad Institute Genome Sequencing Center for Infectious Disease"/>
            <person name="Wu L."/>
            <person name="Ma J."/>
        </authorList>
    </citation>
    <scope>NUCLEOTIDE SEQUENCE [LARGE SCALE GENOMIC DNA]</scope>
    <source>
        <strain evidence="3">CGMCC 1.15772</strain>
    </source>
</reference>
<evidence type="ECO:0000313" key="3">
    <source>
        <dbReference type="Proteomes" id="UP001596507"/>
    </source>
</evidence>
<feature type="domain" description="HTH marR-type" evidence="1">
    <location>
        <begin position="12"/>
        <end position="150"/>
    </location>
</feature>
<accession>A0ABW2HGJ0</accession>
<dbReference type="PANTHER" id="PTHR33164:SF43">
    <property type="entry name" value="HTH-TYPE TRANSCRIPTIONAL REPRESSOR YETL"/>
    <property type="match status" value="1"/>
</dbReference>
<keyword evidence="3" id="KW-1185">Reference proteome</keyword>